<dbReference type="EMBL" id="BARU01005641">
    <property type="protein sequence ID" value="GAH39319.1"/>
    <property type="molecule type" value="Genomic_DNA"/>
</dbReference>
<accession>X1GCJ1</accession>
<evidence type="ECO:0000313" key="1">
    <source>
        <dbReference type="EMBL" id="GAH39319.1"/>
    </source>
</evidence>
<protein>
    <submittedName>
        <fullName evidence="1">Uncharacterized protein</fullName>
    </submittedName>
</protein>
<reference evidence="1" key="1">
    <citation type="journal article" date="2014" name="Front. Microbiol.">
        <title>High frequency of phylogenetically diverse reductive dehalogenase-homologous genes in deep subseafloor sedimentary metagenomes.</title>
        <authorList>
            <person name="Kawai M."/>
            <person name="Futagami T."/>
            <person name="Toyoda A."/>
            <person name="Takaki Y."/>
            <person name="Nishi S."/>
            <person name="Hori S."/>
            <person name="Arai W."/>
            <person name="Tsubouchi T."/>
            <person name="Morono Y."/>
            <person name="Uchiyama I."/>
            <person name="Ito T."/>
            <person name="Fujiyama A."/>
            <person name="Inagaki F."/>
            <person name="Takami H."/>
        </authorList>
    </citation>
    <scope>NUCLEOTIDE SEQUENCE</scope>
    <source>
        <strain evidence="1">Expedition CK06-06</strain>
    </source>
</reference>
<gene>
    <name evidence="1" type="ORF">S03H2_11028</name>
</gene>
<comment type="caution">
    <text evidence="1">The sequence shown here is derived from an EMBL/GenBank/DDBJ whole genome shotgun (WGS) entry which is preliminary data.</text>
</comment>
<name>X1GCJ1_9ZZZZ</name>
<sequence>MVFYKGQGRSPEFYSREEIGKEDGQSIVEVKQVKAVCNQCGETYDDKESIEMVRKWVEEGYAPCPNISCHGQMELKGV</sequence>
<proteinExistence type="predicted"/>
<dbReference type="AlphaFoldDB" id="X1GCJ1"/>
<organism evidence="1">
    <name type="scientific">marine sediment metagenome</name>
    <dbReference type="NCBI Taxonomy" id="412755"/>
    <lineage>
        <taxon>unclassified sequences</taxon>
        <taxon>metagenomes</taxon>
        <taxon>ecological metagenomes</taxon>
    </lineage>
</organism>